<reference evidence="1" key="2">
    <citation type="journal article" date="2023" name="IMA Fungus">
        <title>Comparative genomic study of the Penicillium genus elucidates a diverse pangenome and 15 lateral gene transfer events.</title>
        <authorList>
            <person name="Petersen C."/>
            <person name="Sorensen T."/>
            <person name="Nielsen M.R."/>
            <person name="Sondergaard T.E."/>
            <person name="Sorensen J.L."/>
            <person name="Fitzpatrick D.A."/>
            <person name="Frisvad J.C."/>
            <person name="Nielsen K.L."/>
        </authorList>
    </citation>
    <scope>NUCLEOTIDE SEQUENCE</scope>
    <source>
        <strain evidence="1">IBT 20477</strain>
    </source>
</reference>
<evidence type="ECO:0000313" key="2">
    <source>
        <dbReference type="Proteomes" id="UP001150942"/>
    </source>
</evidence>
<sequence>MNNACEGGSPMSVDEMASLFQEQNLSDLLSGGKLAQVITSFRHRVNAKEIMLGGSVPPSCDETSILSQNYNPQTDCSCSGVYPVPPGATLELILQQGECVAIRKMIDVANLVTARENEWNPRCLFTAEHLQSAVSELVLSSADEQAHPDTCLGNIPPITKIQAPDRRPNLECDTETFVYHQTYPTNEQIKLCADAKYFFAIACGGGLCDEGLARAVADAGNDVLIADYCEAADQASLSLLQKVGGAAMAFLKLCHLAGVTTDWQFGNYTAQTIQFRVLGYYRDHSRARRSSGVYGSRMTGLLTHRYIDLSIFIGVMNASIGVGEEITMVQYTLLAEACCFINDLIDFRSDTMRKLRENVILRGIRGNLRKYLDSLISSCLQLSARAIQSSRVSALVIMGFTNWAIMASQHKAYEVFHGVQVRKDSTICSYVSATDGSYEQLLEALAMYSTLGDSGPSMASRRADMDMRYHLYRTSSKTHMAWLADSTRNLLNPVTLRKIIDVVHFEWQGHTGDTEYCP</sequence>
<proteinExistence type="predicted"/>
<organism evidence="1 2">
    <name type="scientific">Penicillium cf. viridicatum</name>
    <dbReference type="NCBI Taxonomy" id="2972119"/>
    <lineage>
        <taxon>Eukaryota</taxon>
        <taxon>Fungi</taxon>
        <taxon>Dikarya</taxon>
        <taxon>Ascomycota</taxon>
        <taxon>Pezizomycotina</taxon>
        <taxon>Eurotiomycetes</taxon>
        <taxon>Eurotiomycetidae</taxon>
        <taxon>Eurotiales</taxon>
        <taxon>Aspergillaceae</taxon>
        <taxon>Penicillium</taxon>
    </lineage>
</organism>
<dbReference type="OrthoDB" id="4360110at2759"/>
<evidence type="ECO:0000313" key="1">
    <source>
        <dbReference type="EMBL" id="KAJ5181970.1"/>
    </source>
</evidence>
<gene>
    <name evidence="1" type="ORF">N7449_012117</name>
</gene>
<accession>A0A9W9INU2</accession>
<reference evidence="1" key="1">
    <citation type="submission" date="2022-11" db="EMBL/GenBank/DDBJ databases">
        <authorList>
            <person name="Petersen C."/>
        </authorList>
    </citation>
    <scope>NUCLEOTIDE SEQUENCE</scope>
    <source>
        <strain evidence="1">IBT 20477</strain>
    </source>
</reference>
<protein>
    <submittedName>
        <fullName evidence="1">Uncharacterized protein</fullName>
    </submittedName>
</protein>
<name>A0A9W9INU2_9EURO</name>
<keyword evidence="2" id="KW-1185">Reference proteome</keyword>
<dbReference type="Proteomes" id="UP001150942">
    <property type="component" value="Unassembled WGS sequence"/>
</dbReference>
<dbReference type="EMBL" id="JAPQKQ010000009">
    <property type="protein sequence ID" value="KAJ5181970.1"/>
    <property type="molecule type" value="Genomic_DNA"/>
</dbReference>
<dbReference type="AlphaFoldDB" id="A0A9W9INU2"/>
<comment type="caution">
    <text evidence="1">The sequence shown here is derived from an EMBL/GenBank/DDBJ whole genome shotgun (WGS) entry which is preliminary data.</text>
</comment>